<evidence type="ECO:0000313" key="1">
    <source>
        <dbReference type="EMBL" id="NJP51319.1"/>
    </source>
</evidence>
<gene>
    <name evidence="1" type="ORF">HCJ93_14900</name>
</gene>
<protein>
    <submittedName>
        <fullName evidence="1">Uncharacterized protein</fullName>
    </submittedName>
</protein>
<keyword evidence="2" id="KW-1185">Reference proteome</keyword>
<sequence>MPAAGVEPPSLEELVTFLRAEGLSVHELPERLEGTEALPRGRTLRKMLRHELRERNGGTAGGGSATRGR</sequence>
<name>A0ABX1A4F9_9ACTN</name>
<accession>A0ABX1A4F9</accession>
<organism evidence="1 2">
    <name type="scientific">Streptomyces composti</name>
    <dbReference type="NCBI Taxonomy" id="2720025"/>
    <lineage>
        <taxon>Bacteria</taxon>
        <taxon>Bacillati</taxon>
        <taxon>Actinomycetota</taxon>
        <taxon>Actinomycetes</taxon>
        <taxon>Kitasatosporales</taxon>
        <taxon>Streptomycetaceae</taxon>
        <taxon>Streptomyces</taxon>
    </lineage>
</organism>
<dbReference type="RefSeq" id="WP_167996130.1">
    <property type="nucleotide sequence ID" value="NZ_JAATEM010000016.1"/>
</dbReference>
<comment type="caution">
    <text evidence="1">The sequence shown here is derived from an EMBL/GenBank/DDBJ whole genome shotgun (WGS) entry which is preliminary data.</text>
</comment>
<dbReference type="EMBL" id="JAATEM010000016">
    <property type="protein sequence ID" value="NJP51319.1"/>
    <property type="molecule type" value="Genomic_DNA"/>
</dbReference>
<reference evidence="1 2" key="1">
    <citation type="submission" date="2020-03" db="EMBL/GenBank/DDBJ databases">
        <title>WGS of actinomycetes isolated from Thailand.</title>
        <authorList>
            <person name="Thawai C."/>
        </authorList>
    </citation>
    <scope>NUCLEOTIDE SEQUENCE [LARGE SCALE GENOMIC DNA]</scope>
    <source>
        <strain evidence="1 2">SBST2-5</strain>
    </source>
</reference>
<dbReference type="Proteomes" id="UP000730591">
    <property type="component" value="Unassembled WGS sequence"/>
</dbReference>
<proteinExistence type="predicted"/>
<evidence type="ECO:0000313" key="2">
    <source>
        <dbReference type="Proteomes" id="UP000730591"/>
    </source>
</evidence>